<dbReference type="HAMAP" id="MF_00323">
    <property type="entry name" value="Ferrochelatase"/>
    <property type="match status" value="1"/>
</dbReference>
<comment type="pathway">
    <text evidence="1">Porphyrin-containing compound metabolism; protoheme biosynthesis.</text>
</comment>
<sequence>MTSYTGTAEYRHDQDDCTGILLVNLGTTEAPTPAAVRRYLDEFLWDPRVVEMSRPLWWLILHAVILRFRPAKVAHAYRAIWSEQGSPLLAISVNLREIMQAIMGKQVDQRIEVELAMRYGKPSIETALSALRERGMRRLLVVPMYPQYSATTTASVFDEVARVLQGWRWVPELRMIQNYHDHPLYIQGLADSIRTHWEHQGQAEKLLMSFHGIPKNYCLSGDPYYCECQKTAHLLAEALELKPTQWQLTFQSRVGRDEWLQPYTDKTLQALGRDKLPSVDVICPGFSVDCLETLEEIDMQNRTLFESAGGGRYSYIPALNESPAQVELLKQLLLTHTQGWGVDTQYRAQAMGADH</sequence>
<organism evidence="8">
    <name type="scientific">hydrothermal vent metagenome</name>
    <dbReference type="NCBI Taxonomy" id="652676"/>
    <lineage>
        <taxon>unclassified sequences</taxon>
        <taxon>metagenomes</taxon>
        <taxon>ecological metagenomes</taxon>
    </lineage>
</organism>
<dbReference type="NCBIfam" id="TIGR00109">
    <property type="entry name" value="hemH"/>
    <property type="match status" value="1"/>
</dbReference>
<gene>
    <name evidence="8" type="ORF">MNBD_GAMMA13-522</name>
</gene>
<evidence type="ECO:0000256" key="7">
    <source>
        <dbReference type="ARBA" id="ARBA00023244"/>
    </source>
</evidence>
<keyword evidence="6 8" id="KW-0456">Lyase</keyword>
<evidence type="ECO:0000256" key="6">
    <source>
        <dbReference type="ARBA" id="ARBA00023239"/>
    </source>
</evidence>
<dbReference type="PROSITE" id="PS00534">
    <property type="entry name" value="FERROCHELATASE"/>
    <property type="match status" value="1"/>
</dbReference>
<dbReference type="InterPro" id="IPR033644">
    <property type="entry name" value="Ferrochelatase_C"/>
</dbReference>
<name>A0A3B0Y228_9ZZZZ</name>
<dbReference type="FunFam" id="3.40.50.1400:FF:000002">
    <property type="entry name" value="Ferrochelatase"/>
    <property type="match status" value="1"/>
</dbReference>
<proteinExistence type="inferred from homology"/>
<evidence type="ECO:0000256" key="3">
    <source>
        <dbReference type="ARBA" id="ARBA00022723"/>
    </source>
</evidence>
<dbReference type="InterPro" id="IPR001015">
    <property type="entry name" value="Ferrochelatase"/>
</dbReference>
<evidence type="ECO:0000256" key="2">
    <source>
        <dbReference type="ARBA" id="ARBA00022490"/>
    </source>
</evidence>
<dbReference type="CDD" id="cd00419">
    <property type="entry name" value="Ferrochelatase_C"/>
    <property type="match status" value="1"/>
</dbReference>
<dbReference type="AlphaFoldDB" id="A0A3B0Y228"/>
<dbReference type="PANTHER" id="PTHR11108:SF1">
    <property type="entry name" value="FERROCHELATASE, MITOCHONDRIAL"/>
    <property type="match status" value="1"/>
</dbReference>
<evidence type="ECO:0000313" key="8">
    <source>
        <dbReference type="EMBL" id="VAW73781.1"/>
    </source>
</evidence>
<keyword evidence="5" id="KW-0350">Heme biosynthesis</keyword>
<dbReference type="InterPro" id="IPR033659">
    <property type="entry name" value="Ferrochelatase_N"/>
</dbReference>
<evidence type="ECO:0000256" key="1">
    <source>
        <dbReference type="ARBA" id="ARBA00004744"/>
    </source>
</evidence>
<evidence type="ECO:0000256" key="4">
    <source>
        <dbReference type="ARBA" id="ARBA00023004"/>
    </source>
</evidence>
<reference evidence="8" key="1">
    <citation type="submission" date="2018-06" db="EMBL/GenBank/DDBJ databases">
        <authorList>
            <person name="Zhirakovskaya E."/>
        </authorList>
    </citation>
    <scope>NUCLEOTIDE SEQUENCE</scope>
</reference>
<accession>A0A3B0Y228</accession>
<dbReference type="PANTHER" id="PTHR11108">
    <property type="entry name" value="FERROCHELATASE"/>
    <property type="match status" value="1"/>
</dbReference>
<dbReference type="GO" id="GO:0004325">
    <property type="term" value="F:ferrochelatase activity"/>
    <property type="evidence" value="ECO:0007669"/>
    <property type="project" value="InterPro"/>
</dbReference>
<dbReference type="Pfam" id="PF00762">
    <property type="entry name" value="Ferrochelatase"/>
    <property type="match status" value="1"/>
</dbReference>
<dbReference type="InterPro" id="IPR019772">
    <property type="entry name" value="Ferrochelatase_AS"/>
</dbReference>
<dbReference type="EMBL" id="UOFK01000041">
    <property type="protein sequence ID" value="VAW73781.1"/>
    <property type="molecule type" value="Genomic_DNA"/>
</dbReference>
<dbReference type="GO" id="GO:0006783">
    <property type="term" value="P:heme biosynthetic process"/>
    <property type="evidence" value="ECO:0007669"/>
    <property type="project" value="UniProtKB-KW"/>
</dbReference>
<dbReference type="EC" id="4.99.1.1" evidence="8"/>
<keyword evidence="3" id="KW-0479">Metal-binding</keyword>
<dbReference type="SUPFAM" id="SSF53800">
    <property type="entry name" value="Chelatase"/>
    <property type="match status" value="1"/>
</dbReference>
<dbReference type="UniPathway" id="UPA00252"/>
<dbReference type="Gene3D" id="3.40.50.1400">
    <property type="match status" value="2"/>
</dbReference>
<keyword evidence="4" id="KW-0408">Iron</keyword>
<keyword evidence="7" id="KW-0627">Porphyrin biosynthesis</keyword>
<protein>
    <submittedName>
        <fullName evidence="8">Ferrochelatase, protoheme ferro-lyase</fullName>
        <ecNumber evidence="8">4.99.1.1</ecNumber>
    </submittedName>
</protein>
<dbReference type="CDD" id="cd03411">
    <property type="entry name" value="Ferrochelatase_N"/>
    <property type="match status" value="1"/>
</dbReference>
<dbReference type="GO" id="GO:0046872">
    <property type="term" value="F:metal ion binding"/>
    <property type="evidence" value="ECO:0007669"/>
    <property type="project" value="UniProtKB-KW"/>
</dbReference>
<keyword evidence="2" id="KW-0963">Cytoplasm</keyword>
<evidence type="ECO:0000256" key="5">
    <source>
        <dbReference type="ARBA" id="ARBA00023133"/>
    </source>
</evidence>